<keyword evidence="2" id="KW-1185">Reference proteome</keyword>
<gene>
    <name evidence="1" type="ORF">RF11_16208</name>
</gene>
<dbReference type="Proteomes" id="UP000031668">
    <property type="component" value="Unassembled WGS sequence"/>
</dbReference>
<evidence type="ECO:0000313" key="2">
    <source>
        <dbReference type="Proteomes" id="UP000031668"/>
    </source>
</evidence>
<accession>A0A0C2MDZ9</accession>
<protein>
    <submittedName>
        <fullName evidence="1">Uncharacterized protein</fullName>
    </submittedName>
</protein>
<evidence type="ECO:0000313" key="1">
    <source>
        <dbReference type="EMBL" id="KII62544.1"/>
    </source>
</evidence>
<name>A0A0C2MDZ9_THEKT</name>
<dbReference type="EMBL" id="JWZT01004942">
    <property type="protein sequence ID" value="KII62544.1"/>
    <property type="molecule type" value="Genomic_DNA"/>
</dbReference>
<organism evidence="1 2">
    <name type="scientific">Thelohanellus kitauei</name>
    <name type="common">Myxosporean</name>
    <dbReference type="NCBI Taxonomy" id="669202"/>
    <lineage>
        <taxon>Eukaryota</taxon>
        <taxon>Metazoa</taxon>
        <taxon>Cnidaria</taxon>
        <taxon>Myxozoa</taxon>
        <taxon>Myxosporea</taxon>
        <taxon>Bivalvulida</taxon>
        <taxon>Platysporina</taxon>
        <taxon>Myxobolidae</taxon>
        <taxon>Thelohanellus</taxon>
    </lineage>
</organism>
<sequence>MHHLTLPELLEIIRETITPISMKFLSNERCCQRWLSHVTILREDIEDFELPENEARVYMCEEMARRISREEKNVLQSFLKYTINRDPTFTNRLYVQTYRTYLDEAVVNCAFRNSNLMTTERFLACCDMIQPKLVVRDDIIVSQQDNDWPDRINRCRILESSFNDCIKESFYAETQQHFKKRYFLIL</sequence>
<proteinExistence type="predicted"/>
<comment type="caution">
    <text evidence="1">The sequence shown here is derived from an EMBL/GenBank/DDBJ whole genome shotgun (WGS) entry which is preliminary data.</text>
</comment>
<reference evidence="1 2" key="1">
    <citation type="journal article" date="2014" name="Genome Biol. Evol.">
        <title>The genome of the myxosporean Thelohanellus kitauei shows adaptations to nutrient acquisition within its fish host.</title>
        <authorList>
            <person name="Yang Y."/>
            <person name="Xiong J."/>
            <person name="Zhou Z."/>
            <person name="Huo F."/>
            <person name="Miao W."/>
            <person name="Ran C."/>
            <person name="Liu Y."/>
            <person name="Zhang J."/>
            <person name="Feng J."/>
            <person name="Wang M."/>
            <person name="Wang M."/>
            <person name="Wang L."/>
            <person name="Yao B."/>
        </authorList>
    </citation>
    <scope>NUCLEOTIDE SEQUENCE [LARGE SCALE GENOMIC DNA]</scope>
    <source>
        <strain evidence="1">Wuqing</strain>
    </source>
</reference>
<dbReference type="AlphaFoldDB" id="A0A0C2MDZ9"/>